<dbReference type="KEGG" id="bfu:BCIN_01g06360"/>
<evidence type="ECO:0000313" key="2">
    <source>
        <dbReference type="Proteomes" id="UP000001798"/>
    </source>
</evidence>
<protein>
    <submittedName>
        <fullName evidence="1">Uncharacterized protein</fullName>
    </submittedName>
</protein>
<dbReference type="VEuPathDB" id="FungiDB:Bcin01g06360"/>
<dbReference type="GeneID" id="5441924"/>
<sequence length="61" mass="7170">MGFIQHTEKKLFGWWKAIDKTRPGSLQDIHLVRTASQASITLSVYKERRRLAKEAEEQEQQ</sequence>
<name>A0A384J5U8_BOTFB</name>
<keyword evidence="2" id="KW-1185">Reference proteome</keyword>
<accession>A0A384J5U8</accession>
<dbReference type="OrthoDB" id="3556138at2759"/>
<reference evidence="1 2" key="1">
    <citation type="journal article" date="2011" name="PLoS Genet.">
        <title>Genomic analysis of the necrotrophic fungal pathogens Sclerotinia sclerotiorum and Botrytis cinerea.</title>
        <authorList>
            <person name="Amselem J."/>
            <person name="Cuomo C.A."/>
            <person name="van Kan J.A."/>
            <person name="Viaud M."/>
            <person name="Benito E.P."/>
            <person name="Couloux A."/>
            <person name="Coutinho P.M."/>
            <person name="de Vries R.P."/>
            <person name="Dyer P.S."/>
            <person name="Fillinger S."/>
            <person name="Fournier E."/>
            <person name="Gout L."/>
            <person name="Hahn M."/>
            <person name="Kohn L."/>
            <person name="Lapalu N."/>
            <person name="Plummer K.M."/>
            <person name="Pradier J.M."/>
            <person name="Quevillon E."/>
            <person name="Sharon A."/>
            <person name="Simon A."/>
            <person name="ten Have A."/>
            <person name="Tudzynski B."/>
            <person name="Tudzynski P."/>
            <person name="Wincker P."/>
            <person name="Andrew M."/>
            <person name="Anthouard V."/>
            <person name="Beever R.E."/>
            <person name="Beffa R."/>
            <person name="Benoit I."/>
            <person name="Bouzid O."/>
            <person name="Brault B."/>
            <person name="Chen Z."/>
            <person name="Choquer M."/>
            <person name="Collemare J."/>
            <person name="Cotton P."/>
            <person name="Danchin E.G."/>
            <person name="Da Silva C."/>
            <person name="Gautier A."/>
            <person name="Giraud C."/>
            <person name="Giraud T."/>
            <person name="Gonzalez C."/>
            <person name="Grossetete S."/>
            <person name="Guldener U."/>
            <person name="Henrissat B."/>
            <person name="Howlett B.J."/>
            <person name="Kodira C."/>
            <person name="Kretschmer M."/>
            <person name="Lappartient A."/>
            <person name="Leroch M."/>
            <person name="Levis C."/>
            <person name="Mauceli E."/>
            <person name="Neuveglise C."/>
            <person name="Oeser B."/>
            <person name="Pearson M."/>
            <person name="Poulain J."/>
            <person name="Poussereau N."/>
            <person name="Quesneville H."/>
            <person name="Rascle C."/>
            <person name="Schumacher J."/>
            <person name="Segurens B."/>
            <person name="Sexton A."/>
            <person name="Silva E."/>
            <person name="Sirven C."/>
            <person name="Soanes D.M."/>
            <person name="Talbot N.J."/>
            <person name="Templeton M."/>
            <person name="Yandava C."/>
            <person name="Yarden O."/>
            <person name="Zeng Q."/>
            <person name="Rollins J.A."/>
            <person name="Lebrun M.H."/>
            <person name="Dickman M."/>
        </authorList>
    </citation>
    <scope>NUCLEOTIDE SEQUENCE [LARGE SCALE GENOMIC DNA]</scope>
    <source>
        <strain evidence="1 2">B05.10</strain>
    </source>
</reference>
<dbReference type="RefSeq" id="XP_024546383.1">
    <property type="nucleotide sequence ID" value="XM_024690614.1"/>
</dbReference>
<dbReference type="EMBL" id="CP009805">
    <property type="protein sequence ID" value="ATZ45945.1"/>
    <property type="molecule type" value="Genomic_DNA"/>
</dbReference>
<organism evidence="1 2">
    <name type="scientific">Botryotinia fuckeliana (strain B05.10)</name>
    <name type="common">Noble rot fungus</name>
    <name type="synonym">Botrytis cinerea</name>
    <dbReference type="NCBI Taxonomy" id="332648"/>
    <lineage>
        <taxon>Eukaryota</taxon>
        <taxon>Fungi</taxon>
        <taxon>Dikarya</taxon>
        <taxon>Ascomycota</taxon>
        <taxon>Pezizomycotina</taxon>
        <taxon>Leotiomycetes</taxon>
        <taxon>Helotiales</taxon>
        <taxon>Sclerotiniaceae</taxon>
        <taxon>Botrytis</taxon>
    </lineage>
</organism>
<dbReference type="AlphaFoldDB" id="A0A384J5U8"/>
<dbReference type="Proteomes" id="UP000001798">
    <property type="component" value="Chromosome 1"/>
</dbReference>
<gene>
    <name evidence="1" type="ORF">BCIN_01g06360</name>
</gene>
<reference evidence="1 2" key="2">
    <citation type="journal article" date="2012" name="Eukaryot. Cell">
        <title>Genome update of Botrytis cinerea strains B05.10 and T4.</title>
        <authorList>
            <person name="Staats M."/>
            <person name="van Kan J.A."/>
        </authorList>
    </citation>
    <scope>NUCLEOTIDE SEQUENCE [LARGE SCALE GENOMIC DNA]</scope>
    <source>
        <strain evidence="1 2">B05.10</strain>
    </source>
</reference>
<reference evidence="1 2" key="3">
    <citation type="journal article" date="2017" name="Mol. Plant Pathol.">
        <title>A gapless genome sequence of the fungus Botrytis cinerea.</title>
        <authorList>
            <person name="Van Kan J.A."/>
            <person name="Stassen J.H."/>
            <person name="Mosbach A."/>
            <person name="Van Der Lee T.A."/>
            <person name="Faino L."/>
            <person name="Farmer A.D."/>
            <person name="Papasotiriou D.G."/>
            <person name="Zhou S."/>
            <person name="Seidl M.F."/>
            <person name="Cottam E."/>
            <person name="Edel D."/>
            <person name="Hahn M."/>
            <person name="Schwartz D.C."/>
            <person name="Dietrich R.A."/>
            <person name="Widdison S."/>
            <person name="Scalliet G."/>
        </authorList>
    </citation>
    <scope>NUCLEOTIDE SEQUENCE [LARGE SCALE GENOMIC DNA]</scope>
    <source>
        <strain evidence="1 2">B05.10</strain>
    </source>
</reference>
<evidence type="ECO:0000313" key="1">
    <source>
        <dbReference type="EMBL" id="ATZ45945.1"/>
    </source>
</evidence>
<proteinExistence type="predicted"/>